<protein>
    <submittedName>
        <fullName evidence="2">Uncharacterized protein</fullName>
    </submittedName>
</protein>
<evidence type="ECO:0000313" key="2">
    <source>
        <dbReference type="EnsemblProtists" id="EOD09757"/>
    </source>
</evidence>
<dbReference type="PaxDb" id="2903-EOD09757"/>
<proteinExistence type="predicted"/>
<feature type="region of interest" description="Disordered" evidence="1">
    <location>
        <begin position="1"/>
        <end position="22"/>
    </location>
</feature>
<dbReference type="RefSeq" id="XP_005762186.1">
    <property type="nucleotide sequence ID" value="XM_005762129.1"/>
</dbReference>
<organism evidence="2 3">
    <name type="scientific">Emiliania huxleyi (strain CCMP1516)</name>
    <dbReference type="NCBI Taxonomy" id="280463"/>
    <lineage>
        <taxon>Eukaryota</taxon>
        <taxon>Haptista</taxon>
        <taxon>Haptophyta</taxon>
        <taxon>Prymnesiophyceae</taxon>
        <taxon>Isochrysidales</taxon>
        <taxon>Noelaerhabdaceae</taxon>
        <taxon>Emiliania</taxon>
    </lineage>
</organism>
<feature type="region of interest" description="Disordered" evidence="1">
    <location>
        <begin position="40"/>
        <end position="72"/>
    </location>
</feature>
<feature type="region of interest" description="Disordered" evidence="1">
    <location>
        <begin position="323"/>
        <end position="364"/>
    </location>
</feature>
<dbReference type="AlphaFoldDB" id="A0A0D3IES2"/>
<dbReference type="HOGENOM" id="CLU_770358_0_0_1"/>
<reference evidence="2" key="2">
    <citation type="submission" date="2024-10" db="UniProtKB">
        <authorList>
            <consortium name="EnsemblProtists"/>
        </authorList>
    </citation>
    <scope>IDENTIFICATION</scope>
</reference>
<evidence type="ECO:0000256" key="1">
    <source>
        <dbReference type="SAM" id="MobiDB-lite"/>
    </source>
</evidence>
<evidence type="ECO:0000313" key="3">
    <source>
        <dbReference type="Proteomes" id="UP000013827"/>
    </source>
</evidence>
<feature type="compositionally biased region" description="Basic and acidic residues" evidence="1">
    <location>
        <begin position="40"/>
        <end position="59"/>
    </location>
</feature>
<reference evidence="3" key="1">
    <citation type="journal article" date="2013" name="Nature">
        <title>Pan genome of the phytoplankton Emiliania underpins its global distribution.</title>
        <authorList>
            <person name="Read B.A."/>
            <person name="Kegel J."/>
            <person name="Klute M.J."/>
            <person name="Kuo A."/>
            <person name="Lefebvre S.C."/>
            <person name="Maumus F."/>
            <person name="Mayer C."/>
            <person name="Miller J."/>
            <person name="Monier A."/>
            <person name="Salamov A."/>
            <person name="Young J."/>
            <person name="Aguilar M."/>
            <person name="Claverie J.M."/>
            <person name="Frickenhaus S."/>
            <person name="Gonzalez K."/>
            <person name="Herman E.K."/>
            <person name="Lin Y.C."/>
            <person name="Napier J."/>
            <person name="Ogata H."/>
            <person name="Sarno A.F."/>
            <person name="Shmutz J."/>
            <person name="Schroeder D."/>
            <person name="de Vargas C."/>
            <person name="Verret F."/>
            <person name="von Dassow P."/>
            <person name="Valentin K."/>
            <person name="Van de Peer Y."/>
            <person name="Wheeler G."/>
            <person name="Dacks J.B."/>
            <person name="Delwiche C.F."/>
            <person name="Dyhrman S.T."/>
            <person name="Glockner G."/>
            <person name="John U."/>
            <person name="Richards T."/>
            <person name="Worden A.Z."/>
            <person name="Zhang X."/>
            <person name="Grigoriev I.V."/>
            <person name="Allen A.E."/>
            <person name="Bidle K."/>
            <person name="Borodovsky M."/>
            <person name="Bowler C."/>
            <person name="Brownlee C."/>
            <person name="Cock J.M."/>
            <person name="Elias M."/>
            <person name="Gladyshev V.N."/>
            <person name="Groth M."/>
            <person name="Guda C."/>
            <person name="Hadaegh A."/>
            <person name="Iglesias-Rodriguez M.D."/>
            <person name="Jenkins J."/>
            <person name="Jones B.M."/>
            <person name="Lawson T."/>
            <person name="Leese F."/>
            <person name="Lindquist E."/>
            <person name="Lobanov A."/>
            <person name="Lomsadze A."/>
            <person name="Malik S.B."/>
            <person name="Marsh M.E."/>
            <person name="Mackinder L."/>
            <person name="Mock T."/>
            <person name="Mueller-Roeber B."/>
            <person name="Pagarete A."/>
            <person name="Parker M."/>
            <person name="Probert I."/>
            <person name="Quesneville H."/>
            <person name="Raines C."/>
            <person name="Rensing S.A."/>
            <person name="Riano-Pachon D.M."/>
            <person name="Richier S."/>
            <person name="Rokitta S."/>
            <person name="Shiraiwa Y."/>
            <person name="Soanes D.M."/>
            <person name="van der Giezen M."/>
            <person name="Wahlund T.M."/>
            <person name="Williams B."/>
            <person name="Wilson W."/>
            <person name="Wolfe G."/>
            <person name="Wurch L.L."/>
        </authorList>
    </citation>
    <scope>NUCLEOTIDE SEQUENCE</scope>
</reference>
<sequence length="364" mass="38290">MRHVMHPGPTPPAAPAGNEQDEQHAGLLCLSEVADLARRDGGGEASESARREAARHFDRSSGQFSRPRGLAASAPPPNFNLAFCWGQELSGGMRHCAQVVPRKAGPAFRERFCSECRARGVIVAASRLRVVCGRAPTNQHTGGIWNEGSANGWPQHRVVNQVCSSTGPPLVILREETTATFAGLAAMPPGESGWVRFRVGRTLEPLIGLPATPEPPRMRWQPACAAPSAAAPGVSCAPAASGVMLGSGAGPFEQSVPFTTATATANATGAFAPAPMPNPFPHTDTTPLLSPMPAHALPLTVAMAMPLTPSLLYFGIPPALPSHRTAAAWAPPNPSEATPGRYPERDRPRTTPRPSAPERRDGVQ</sequence>
<keyword evidence="3" id="KW-1185">Reference proteome</keyword>
<dbReference type="EnsemblProtists" id="EOD09757">
    <property type="protein sequence ID" value="EOD09757"/>
    <property type="gene ID" value="EMIHUDRAFT_438010"/>
</dbReference>
<dbReference type="KEGG" id="ehx:EMIHUDRAFT_438010"/>
<dbReference type="Proteomes" id="UP000013827">
    <property type="component" value="Unassembled WGS sequence"/>
</dbReference>
<dbReference type="GeneID" id="17255998"/>
<name>A0A0D3IES2_EMIH1</name>
<accession>A0A0D3IES2</accession>